<dbReference type="EMBL" id="CAXLJM020000019">
    <property type="protein sequence ID" value="CAL8084973.1"/>
    <property type="molecule type" value="Genomic_DNA"/>
</dbReference>
<dbReference type="PANTHER" id="PTHR23198:SF6">
    <property type="entry name" value="NUCLEAR PORE COMPLEX PROTEIN NUP98-NUP96"/>
    <property type="match status" value="1"/>
</dbReference>
<organism evidence="11 12">
    <name type="scientific">Orchesella dallaii</name>
    <dbReference type="NCBI Taxonomy" id="48710"/>
    <lineage>
        <taxon>Eukaryota</taxon>
        <taxon>Metazoa</taxon>
        <taxon>Ecdysozoa</taxon>
        <taxon>Arthropoda</taxon>
        <taxon>Hexapoda</taxon>
        <taxon>Collembola</taxon>
        <taxon>Entomobryomorpha</taxon>
        <taxon>Entomobryoidea</taxon>
        <taxon>Orchesellidae</taxon>
        <taxon>Orchesellinae</taxon>
        <taxon>Orchesella</taxon>
    </lineage>
</organism>
<dbReference type="InterPro" id="IPR037665">
    <property type="entry name" value="Nucleoporin_S59-like"/>
</dbReference>
<evidence type="ECO:0000256" key="6">
    <source>
        <dbReference type="ARBA" id="ARBA00023010"/>
    </source>
</evidence>
<comment type="caution">
    <text evidence="11">The sequence shown here is derived from an EMBL/GenBank/DDBJ whole genome shotgun (WGS) entry which is preliminary data.</text>
</comment>
<keyword evidence="7" id="KW-0906">Nuclear pore complex</keyword>
<dbReference type="Pfam" id="PF21240">
    <property type="entry name" value="Nup98_GLEBS"/>
    <property type="match status" value="1"/>
</dbReference>
<dbReference type="InterPro" id="IPR007230">
    <property type="entry name" value="Nup98_auto-Pept-S59_dom"/>
</dbReference>
<keyword evidence="12" id="KW-1185">Reference proteome</keyword>
<keyword evidence="4" id="KW-0509">mRNA transport</keyword>
<dbReference type="PROSITE" id="PS51434">
    <property type="entry name" value="NUP_C"/>
    <property type="match status" value="1"/>
</dbReference>
<feature type="compositionally biased region" description="Low complexity" evidence="9">
    <location>
        <begin position="739"/>
        <end position="749"/>
    </location>
</feature>
<evidence type="ECO:0000313" key="11">
    <source>
        <dbReference type="EMBL" id="CAL8084973.1"/>
    </source>
</evidence>
<dbReference type="SUPFAM" id="SSF82215">
    <property type="entry name" value="C-terminal autoproteolytic domain of nucleoporin nup98"/>
    <property type="match status" value="1"/>
</dbReference>
<dbReference type="Gene3D" id="3.30.1610.10">
    <property type="entry name" value="Peptidase S59, nucleoporin"/>
    <property type="match status" value="1"/>
</dbReference>
<evidence type="ECO:0000256" key="2">
    <source>
        <dbReference type="ARBA" id="ARBA00008926"/>
    </source>
</evidence>
<feature type="domain" description="Peptidase S59" evidence="10">
    <location>
        <begin position="762"/>
        <end position="904"/>
    </location>
</feature>
<evidence type="ECO:0000256" key="3">
    <source>
        <dbReference type="ARBA" id="ARBA00022448"/>
    </source>
</evidence>
<keyword evidence="6" id="KW-0811">Translocation</keyword>
<dbReference type="Gene3D" id="1.10.10.2360">
    <property type="match status" value="1"/>
</dbReference>
<feature type="region of interest" description="Disordered" evidence="9">
    <location>
        <begin position="705"/>
        <end position="754"/>
    </location>
</feature>
<evidence type="ECO:0000256" key="8">
    <source>
        <dbReference type="ARBA" id="ARBA00023242"/>
    </source>
</evidence>
<dbReference type="InterPro" id="IPR036903">
    <property type="entry name" value="Nup98_auto-Pept-S59_dom_sf"/>
</dbReference>
<feature type="compositionally biased region" description="Low complexity" evidence="9">
    <location>
        <begin position="107"/>
        <end position="118"/>
    </location>
</feature>
<dbReference type="PANTHER" id="PTHR23198">
    <property type="entry name" value="NUCLEOPORIN"/>
    <property type="match status" value="1"/>
</dbReference>
<proteinExistence type="inferred from homology"/>
<gene>
    <name evidence="11" type="ORF">ODALV1_LOCUS5964</name>
</gene>
<evidence type="ECO:0000256" key="9">
    <source>
        <dbReference type="SAM" id="MobiDB-lite"/>
    </source>
</evidence>
<evidence type="ECO:0000256" key="4">
    <source>
        <dbReference type="ARBA" id="ARBA00022816"/>
    </source>
</evidence>
<keyword evidence="8" id="KW-0539">Nucleus</keyword>
<sequence length="917" mass="97475">MFGNNSSVFGGFASTPVNQIPAPRLTTGLFGQLAQQQQTIFGGGTATPVFGGAAQQTPSAFGGFGSTSARNMFGQQTQVTPGIFGGSTQVTPGIFGGSTPVPASPFSTASTKTQSSQQSQQAAGTSVCYVATHGKDTAVRNGVSSNVNVRIQSITAMKEYESKSLEELRLEDYQLNRKGPQGSSGGIFGGNAVATQTNPFPSSTGAFGQFGQSSTNVFGSTLGQPKPGGIFGAAPASTGFGFGTGTVFGSQSQSNLNSTSQPQQFVFGFNNAATSTAGAGPFSSSIFSNPQQQQQRRQSLWNQNQGTPLTPIAAAPVFGSGTFGATAATANSTNGVMVRNDKPAFGTGTPIFDSGNAAVQQPKQFIFSSLTSTTPSSTATQNHSIFGGATSGFPTNSTISNANASSVFGSRFGTASASTGFGGGSFLAPAQNPSASFSFGTGTSNQNQIAALTLSPTSSFVFKPSGFASNSLNASSTGNASLFSFTGNASASNTAGGFVFSPQQQQQQQHQYYFRQPHQYSTSSGFSSFATSPFKDNALFYNFISTERLEQMTRPTSPWAISQYMKNLHRKSGSPSASSRLNLSWEGFYRISPLPRKSKSSSVSVSVSKFSIWEDGFEADDEASGYGVNILTPKKKDWKQLSLDSVNATMSSASTAAKLKSSLNKSLSNLSDSFNERVRLTASRSRWLKISQSYSFTERAVNQRTRLGNNSSVPGGRGDTSFTEEEAEVAQSSPENKKSTSTSVSSPSISTPPPSCGVICTRPGYYVKPPVEKLDKLVDINGDCFVAGFEVGRHNFGKIIFSVPVNVAGLNFDEIVFFRHKEVVVYPDDNEKPPLYEGLNVPAEVELEQIWPIDKSTSEPIRCPQKLEDLKFEKKLRKACARQDAEFISYSVEDCIWKFRVHHFSKYSCDLEEQCDD</sequence>
<evidence type="ECO:0000256" key="7">
    <source>
        <dbReference type="ARBA" id="ARBA00023132"/>
    </source>
</evidence>
<evidence type="ECO:0000256" key="5">
    <source>
        <dbReference type="ARBA" id="ARBA00022927"/>
    </source>
</evidence>
<feature type="region of interest" description="Disordered" evidence="9">
    <location>
        <begin position="96"/>
        <end position="118"/>
    </location>
</feature>
<name>A0ABP1Q302_9HEXA</name>
<reference evidence="11 12" key="1">
    <citation type="submission" date="2024-08" db="EMBL/GenBank/DDBJ databases">
        <authorList>
            <person name="Cucini C."/>
            <person name="Frati F."/>
        </authorList>
    </citation>
    <scope>NUCLEOTIDE SEQUENCE [LARGE SCALE GENOMIC DNA]</scope>
</reference>
<keyword evidence="5" id="KW-0653">Protein transport</keyword>
<dbReference type="Proteomes" id="UP001642540">
    <property type="component" value="Unassembled WGS sequence"/>
</dbReference>
<feature type="compositionally biased region" description="Low complexity" evidence="9">
    <location>
        <begin position="283"/>
        <end position="305"/>
    </location>
</feature>
<evidence type="ECO:0000259" key="10">
    <source>
        <dbReference type="PROSITE" id="PS51434"/>
    </source>
</evidence>
<evidence type="ECO:0000256" key="1">
    <source>
        <dbReference type="ARBA" id="ARBA00004567"/>
    </source>
</evidence>
<dbReference type="Pfam" id="PF04096">
    <property type="entry name" value="Nucleoporin2"/>
    <property type="match status" value="1"/>
</dbReference>
<feature type="region of interest" description="Disordered" evidence="9">
    <location>
        <begin position="280"/>
        <end position="308"/>
    </location>
</feature>
<keyword evidence="3" id="KW-0813">Transport</keyword>
<protein>
    <recommendedName>
        <fullName evidence="10">Peptidase S59 domain-containing protein</fullName>
    </recommendedName>
</protein>
<comment type="subcellular location">
    <subcellularLocation>
        <location evidence="1">Nucleus</location>
        <location evidence="1">Nuclear pore complex</location>
    </subcellularLocation>
</comment>
<comment type="similarity">
    <text evidence="2">Belongs to the nucleoporin GLFG family.</text>
</comment>
<evidence type="ECO:0000313" key="12">
    <source>
        <dbReference type="Proteomes" id="UP001642540"/>
    </source>
</evidence>
<accession>A0ABP1Q302</accession>